<dbReference type="InterPro" id="IPR012337">
    <property type="entry name" value="RNaseH-like_sf"/>
</dbReference>
<dbReference type="NCBIfam" id="NF033539">
    <property type="entry name" value="transpos_IS1380"/>
    <property type="match status" value="1"/>
</dbReference>
<keyword evidence="3" id="KW-1185">Reference proteome</keyword>
<reference evidence="2 3" key="1">
    <citation type="submission" date="2015-11" db="EMBL/GenBank/DDBJ databases">
        <title>Butyribacter intestini gen. nov., sp. nov., a butyric acid-producing bacterium of the family Lachnospiraceae isolated from the human faeces.</title>
        <authorList>
            <person name="Zou Y."/>
            <person name="Xue W."/>
            <person name="Luo G."/>
            <person name="Lv M."/>
        </authorList>
    </citation>
    <scope>NUCLEOTIDE SEQUENCE [LARGE SCALE GENOMIC DNA]</scope>
    <source>
        <strain evidence="2 3">ACET-33324</strain>
    </source>
</reference>
<evidence type="ECO:0000313" key="2">
    <source>
        <dbReference type="EMBL" id="KSV57897.1"/>
    </source>
</evidence>
<dbReference type="SUPFAM" id="SSF53098">
    <property type="entry name" value="Ribonuclease H-like"/>
    <property type="match status" value="1"/>
</dbReference>
<sequence length="459" mass="52293">MNNNRRFTLNTNQNIIVEFTDERIIPASGLAVVGALLGKSDFAKKLNRMDVTKNRSQHQIKNGDIILTYIGMLCMGKPYFEAVHEMDDDKAFYQAALGITRSIPSEETLRQRMDDIGDSLRETILNENVELLISNKIQPTALPNGFVPVDIDVTPMDNSKSKKEGVSRTYKGFDGYAPMMAYLGTEGYAINFELREGKQHCQNGMVEFLLETIRLCKRLTDQPLLVRLDSGNDSIDNVAVLIDAGCYFIIKRNLRRESKDGWFDMAKQYCKNITTPREGKTVYVGSDWKDVHSKQFEKEFTLRTGYEITERTVDKYGQILLIPEIEVETWWTNLGVTDDEIIKLYHGHGECEQFHSEIKTDMDLERLPSGKFATNALVLELGLIAYNILRMIGQGTIGGRAPRQKRNVKRRRLHTVISNLIMMASHVTTHARQLVLGLGKSNVWRHLFADYCESSVAMY</sequence>
<dbReference type="Proteomes" id="UP000054874">
    <property type="component" value="Unassembled WGS sequence"/>
</dbReference>
<feature type="domain" description="Transposase DDE" evidence="1">
    <location>
        <begin position="9"/>
        <end position="452"/>
    </location>
</feature>
<gene>
    <name evidence="2" type="ORF">ASU35_14895</name>
</gene>
<dbReference type="STRING" id="290052.ASU35_14895"/>
<dbReference type="EMBL" id="LNAM01000196">
    <property type="protein sequence ID" value="KSV57897.1"/>
    <property type="molecule type" value="Genomic_DNA"/>
</dbReference>
<organism evidence="2 3">
    <name type="scientific">Acetivibrio ethanolgignens</name>
    <dbReference type="NCBI Taxonomy" id="290052"/>
    <lineage>
        <taxon>Bacteria</taxon>
        <taxon>Bacillati</taxon>
        <taxon>Bacillota</taxon>
        <taxon>Clostridia</taxon>
        <taxon>Eubacteriales</taxon>
        <taxon>Oscillospiraceae</taxon>
        <taxon>Acetivibrio</taxon>
    </lineage>
</organism>
<proteinExistence type="predicted"/>
<comment type="caution">
    <text evidence="2">The sequence shown here is derived from an EMBL/GenBank/DDBJ whole genome shotgun (WGS) entry which is preliminary data.</text>
</comment>
<dbReference type="RefSeq" id="WP_058353851.1">
    <property type="nucleotide sequence ID" value="NZ_CABMMD010000196.1"/>
</dbReference>
<evidence type="ECO:0000313" key="3">
    <source>
        <dbReference type="Proteomes" id="UP000054874"/>
    </source>
</evidence>
<protein>
    <submittedName>
        <fullName evidence="2">Transposase</fullName>
    </submittedName>
</protein>
<dbReference type="InterPro" id="IPR025668">
    <property type="entry name" value="Tnp_DDE_dom"/>
</dbReference>
<dbReference type="OrthoDB" id="9815173at2"/>
<dbReference type="Pfam" id="PF13701">
    <property type="entry name" value="DDE_Tnp_1_4"/>
    <property type="match status" value="1"/>
</dbReference>
<dbReference type="AlphaFoldDB" id="A0A0V8QCW3"/>
<accession>A0A0V8QCW3</accession>
<name>A0A0V8QCW3_9FIRM</name>
<dbReference type="InterPro" id="IPR047960">
    <property type="entry name" value="Transpos_IS1380"/>
</dbReference>
<evidence type="ECO:0000259" key="1">
    <source>
        <dbReference type="Pfam" id="PF13701"/>
    </source>
</evidence>